<keyword evidence="5" id="KW-1185">Reference proteome</keyword>
<evidence type="ECO:0000256" key="1">
    <source>
        <dbReference type="SAM" id="Phobius"/>
    </source>
</evidence>
<dbReference type="EMBL" id="CAEKKB010000002">
    <property type="protein sequence ID" value="CAB4298419.1"/>
    <property type="molecule type" value="Genomic_DNA"/>
</dbReference>
<evidence type="ECO:0000313" key="3">
    <source>
        <dbReference type="EMBL" id="CAB4298419.1"/>
    </source>
</evidence>
<reference evidence="3 4" key="2">
    <citation type="submission" date="2020-05" db="EMBL/GenBank/DDBJ databases">
        <authorList>
            <person name="Campoy J."/>
            <person name="Schneeberger K."/>
            <person name="Spophaly S."/>
        </authorList>
    </citation>
    <scope>NUCLEOTIDE SEQUENCE [LARGE SCALE GENOMIC DNA]</scope>
    <source>
        <strain evidence="3">PruArmRojPasFocal</strain>
    </source>
</reference>
<proteinExistence type="predicted"/>
<dbReference type="Proteomes" id="UP000507222">
    <property type="component" value="Unassembled WGS sequence"/>
</dbReference>
<dbReference type="Proteomes" id="UP000507245">
    <property type="component" value="Unassembled WGS sequence"/>
</dbReference>
<evidence type="ECO:0000313" key="4">
    <source>
        <dbReference type="Proteomes" id="UP000507222"/>
    </source>
</evidence>
<sequence length="61" mass="6901">MATITDAQHYLLYFLICYLSTLLLRSLFNKYPTKPTPQLHPPPSPPALPVIGHLHHLTTAH</sequence>
<protein>
    <recommendedName>
        <fullName evidence="6">Cytochrome P450</fullName>
    </recommendedName>
</protein>
<gene>
    <name evidence="2" type="ORF">CURHAP_LOCUS10962</name>
    <name evidence="3" type="ORF">ORAREDHAP_LOCUS10765</name>
</gene>
<feature type="transmembrane region" description="Helical" evidence="1">
    <location>
        <begin position="12"/>
        <end position="28"/>
    </location>
</feature>
<keyword evidence="1" id="KW-1133">Transmembrane helix</keyword>
<keyword evidence="1" id="KW-0472">Membrane</keyword>
<evidence type="ECO:0008006" key="6">
    <source>
        <dbReference type="Google" id="ProtNLM"/>
    </source>
</evidence>
<evidence type="ECO:0000313" key="2">
    <source>
        <dbReference type="EMBL" id="CAB4267994.1"/>
    </source>
</evidence>
<name>A0A6J5W9Z0_PRUAR</name>
<reference evidence="5" key="1">
    <citation type="journal article" date="2020" name="Genome Biol.">
        <title>Gamete binning: chromosome-level and haplotype-resolved genome assembly enabled by high-throughput single-cell sequencing of gamete genomes.</title>
        <authorList>
            <person name="Campoy J.A."/>
            <person name="Sun H."/>
            <person name="Goel M."/>
            <person name="Jiao W.-B."/>
            <person name="Folz-Donahue K."/>
            <person name="Wang N."/>
            <person name="Rubio M."/>
            <person name="Liu C."/>
            <person name="Kukat C."/>
            <person name="Ruiz D."/>
            <person name="Huettel B."/>
            <person name="Schneeberger K."/>
        </authorList>
    </citation>
    <scope>NUCLEOTIDE SEQUENCE [LARGE SCALE GENOMIC DNA]</scope>
    <source>
        <strain evidence="5">cv. Rojo Pasion</strain>
    </source>
</reference>
<dbReference type="AlphaFoldDB" id="A0A6J5W9Z0"/>
<keyword evidence="1" id="KW-0812">Transmembrane</keyword>
<accession>A0A6J5W9Z0</accession>
<evidence type="ECO:0000313" key="5">
    <source>
        <dbReference type="Proteomes" id="UP000507245"/>
    </source>
</evidence>
<dbReference type="EMBL" id="CAEKDK010000002">
    <property type="protein sequence ID" value="CAB4267994.1"/>
    <property type="molecule type" value="Genomic_DNA"/>
</dbReference>
<organism evidence="3 5">
    <name type="scientific">Prunus armeniaca</name>
    <name type="common">Apricot</name>
    <name type="synonym">Armeniaca vulgaris</name>
    <dbReference type="NCBI Taxonomy" id="36596"/>
    <lineage>
        <taxon>Eukaryota</taxon>
        <taxon>Viridiplantae</taxon>
        <taxon>Streptophyta</taxon>
        <taxon>Embryophyta</taxon>
        <taxon>Tracheophyta</taxon>
        <taxon>Spermatophyta</taxon>
        <taxon>Magnoliopsida</taxon>
        <taxon>eudicotyledons</taxon>
        <taxon>Gunneridae</taxon>
        <taxon>Pentapetalae</taxon>
        <taxon>rosids</taxon>
        <taxon>fabids</taxon>
        <taxon>Rosales</taxon>
        <taxon>Rosaceae</taxon>
        <taxon>Amygdaloideae</taxon>
        <taxon>Amygdaleae</taxon>
        <taxon>Prunus</taxon>
    </lineage>
</organism>